<gene>
    <name evidence="2" type="ORF">B7463_g10055</name>
</gene>
<protein>
    <submittedName>
        <fullName evidence="2">Uncharacterized protein</fullName>
    </submittedName>
</protein>
<feature type="region of interest" description="Disordered" evidence="1">
    <location>
        <begin position="205"/>
        <end position="232"/>
    </location>
</feature>
<dbReference type="OrthoDB" id="5343383at2759"/>
<sequence length="354" mass="41299">MYSRDETVNAVLRFYQTVLRHPYLNNNTLIVPPANGWASINIQGENETVLDLLRHLPYLHPEKASEELTIYFETIPICYSDNRDRPPLHPLPSHCIHLARAQSYLGTSLILDTNEGTITEFNHYGSEITVPYEEYDALPEAEKWKAHRTTLTVELLDSWTRKYEKLVWMLVPNPIGRPMSGRFYGRAMSSAEEELLVQQEQLEPWHVQDDSSGGGDREESELDREQRKARESERKHAAEVYNMYLHHGWPDHFDKERCKAELLELEKRKDANERRLMDEANPDAALIYFKFSKSGDHQVVTDVSFSADKGDDRDCRCFSSERPIAWWFSKFDDVVCHWEGEFLAIPEESMTKFK</sequence>
<comment type="caution">
    <text evidence="2">The sequence shown here is derived from an EMBL/GenBank/DDBJ whole genome shotgun (WGS) entry which is preliminary data.</text>
</comment>
<feature type="compositionally biased region" description="Basic and acidic residues" evidence="1">
    <location>
        <begin position="223"/>
        <end position="232"/>
    </location>
</feature>
<keyword evidence="3" id="KW-1185">Reference proteome</keyword>
<evidence type="ECO:0000313" key="2">
    <source>
        <dbReference type="EMBL" id="RFU26292.1"/>
    </source>
</evidence>
<dbReference type="OMA" id="ETIPICY"/>
<proteinExistence type="predicted"/>
<organism evidence="2 3">
    <name type="scientific">Scytalidium lignicola</name>
    <name type="common">Hyphomycete</name>
    <dbReference type="NCBI Taxonomy" id="5539"/>
    <lineage>
        <taxon>Eukaryota</taxon>
        <taxon>Fungi</taxon>
        <taxon>Dikarya</taxon>
        <taxon>Ascomycota</taxon>
        <taxon>Pezizomycotina</taxon>
        <taxon>Leotiomycetes</taxon>
        <taxon>Leotiomycetes incertae sedis</taxon>
        <taxon>Scytalidium</taxon>
    </lineage>
</organism>
<evidence type="ECO:0000313" key="3">
    <source>
        <dbReference type="Proteomes" id="UP000258309"/>
    </source>
</evidence>
<dbReference type="STRING" id="5539.A0A3E2GZ99"/>
<feature type="non-terminal residue" evidence="2">
    <location>
        <position position="354"/>
    </location>
</feature>
<evidence type="ECO:0000256" key="1">
    <source>
        <dbReference type="SAM" id="MobiDB-lite"/>
    </source>
</evidence>
<feature type="non-terminal residue" evidence="2">
    <location>
        <position position="1"/>
    </location>
</feature>
<reference evidence="2 3" key="1">
    <citation type="submission" date="2018-05" db="EMBL/GenBank/DDBJ databases">
        <title>Draft genome sequence of Scytalidium lignicola DSM 105466, a ubiquitous saprotrophic fungus.</title>
        <authorList>
            <person name="Buettner E."/>
            <person name="Gebauer A.M."/>
            <person name="Hofrichter M."/>
            <person name="Liers C."/>
            <person name="Kellner H."/>
        </authorList>
    </citation>
    <scope>NUCLEOTIDE SEQUENCE [LARGE SCALE GENOMIC DNA]</scope>
    <source>
        <strain evidence="2 3">DSM 105466</strain>
    </source>
</reference>
<dbReference type="Proteomes" id="UP000258309">
    <property type="component" value="Unassembled WGS sequence"/>
</dbReference>
<accession>A0A3E2GZ99</accession>
<dbReference type="EMBL" id="NCSJ02000271">
    <property type="protein sequence ID" value="RFU26292.1"/>
    <property type="molecule type" value="Genomic_DNA"/>
</dbReference>
<dbReference type="AlphaFoldDB" id="A0A3E2GZ99"/>
<name>A0A3E2GZ99_SCYLI</name>